<dbReference type="Proteomes" id="UP000023152">
    <property type="component" value="Unassembled WGS sequence"/>
</dbReference>
<feature type="non-terminal residue" evidence="3">
    <location>
        <position position="392"/>
    </location>
</feature>
<reference evidence="3 4" key="1">
    <citation type="journal article" date="2013" name="Curr. Biol.">
        <title>The Genome of the Foraminiferan Reticulomyxa filosa.</title>
        <authorList>
            <person name="Glockner G."/>
            <person name="Hulsmann N."/>
            <person name="Schleicher M."/>
            <person name="Noegel A.A."/>
            <person name="Eichinger L."/>
            <person name="Gallinger C."/>
            <person name="Pawlowski J."/>
            <person name="Sierra R."/>
            <person name="Euteneuer U."/>
            <person name="Pillet L."/>
            <person name="Moustafa A."/>
            <person name="Platzer M."/>
            <person name="Groth M."/>
            <person name="Szafranski K."/>
            <person name="Schliwa M."/>
        </authorList>
    </citation>
    <scope>NUCLEOTIDE SEQUENCE [LARGE SCALE GENOMIC DNA]</scope>
</reference>
<evidence type="ECO:0000313" key="4">
    <source>
        <dbReference type="Proteomes" id="UP000023152"/>
    </source>
</evidence>
<keyword evidence="2" id="KW-1133">Transmembrane helix</keyword>
<feature type="compositionally biased region" description="Low complexity" evidence="1">
    <location>
        <begin position="126"/>
        <end position="140"/>
    </location>
</feature>
<evidence type="ECO:0000256" key="1">
    <source>
        <dbReference type="SAM" id="MobiDB-lite"/>
    </source>
</evidence>
<feature type="compositionally biased region" description="Polar residues" evidence="1">
    <location>
        <begin position="301"/>
        <end position="315"/>
    </location>
</feature>
<sequence length="392" mass="43532">FFLFWLKKKKQPQRIREYEVSFDALVLPSVNNLVETGFQQFMYLLISIHTTERLLAVNLRQGCEFSLAGKEHTFQEYVNEEKGERQYVIVLPPCKEISSGNSNNEKTGGTGGGAGGTGGGEGGDGTSSSSSSSSSSSGSGRYEKKSGETIPLPDTPGGSIENAICTYYLVIESSDELIQSFEENVNQIISFNIHQQLGILLDFNHGKFVFQPSDSQIAFYKSVDNANGYIIISFYYCYLFFFFLKKNQITIFYCIILFFFFNKKKKKKSGTRNAKTKVTDGFLTLIERVLFSVHPNLPLNGRSQHSSTSNNVLSSREQRNGNDSINHNSDNNSLAVVYSECSYFQLYGVRPSKNDFPVGIIFQSEGSSFAATSSSFSISQFTSVAGSHVTTE</sequence>
<keyword evidence="4" id="KW-1185">Reference proteome</keyword>
<dbReference type="EMBL" id="ASPP01014253">
    <property type="protein sequence ID" value="ETO18917.1"/>
    <property type="molecule type" value="Genomic_DNA"/>
</dbReference>
<feature type="region of interest" description="Disordered" evidence="1">
    <location>
        <begin position="300"/>
        <end position="328"/>
    </location>
</feature>
<dbReference type="AlphaFoldDB" id="X6N0T1"/>
<feature type="non-terminal residue" evidence="3">
    <location>
        <position position="1"/>
    </location>
</feature>
<feature type="region of interest" description="Disordered" evidence="1">
    <location>
        <begin position="99"/>
        <end position="157"/>
    </location>
</feature>
<comment type="caution">
    <text evidence="3">The sequence shown here is derived from an EMBL/GenBank/DDBJ whole genome shotgun (WGS) entry which is preliminary data.</text>
</comment>
<feature type="transmembrane region" description="Helical" evidence="2">
    <location>
        <begin position="238"/>
        <end position="261"/>
    </location>
</feature>
<keyword evidence="2" id="KW-0812">Transmembrane</keyword>
<gene>
    <name evidence="3" type="ORF">RFI_18326</name>
</gene>
<evidence type="ECO:0000313" key="3">
    <source>
        <dbReference type="EMBL" id="ETO18917.1"/>
    </source>
</evidence>
<proteinExistence type="predicted"/>
<name>X6N0T1_RETFI</name>
<accession>X6N0T1</accession>
<keyword evidence="2" id="KW-0472">Membrane</keyword>
<organism evidence="3 4">
    <name type="scientific">Reticulomyxa filosa</name>
    <dbReference type="NCBI Taxonomy" id="46433"/>
    <lineage>
        <taxon>Eukaryota</taxon>
        <taxon>Sar</taxon>
        <taxon>Rhizaria</taxon>
        <taxon>Retaria</taxon>
        <taxon>Foraminifera</taxon>
        <taxon>Monothalamids</taxon>
        <taxon>Reticulomyxidae</taxon>
        <taxon>Reticulomyxa</taxon>
    </lineage>
</organism>
<evidence type="ECO:0000256" key="2">
    <source>
        <dbReference type="SAM" id="Phobius"/>
    </source>
</evidence>
<feature type="compositionally biased region" description="Gly residues" evidence="1">
    <location>
        <begin position="108"/>
        <end position="125"/>
    </location>
</feature>
<protein>
    <submittedName>
        <fullName evidence="3">Uncharacterized protein</fullName>
    </submittedName>
</protein>